<dbReference type="Proteomes" id="UP000003082">
    <property type="component" value="Unassembled WGS sequence"/>
</dbReference>
<evidence type="ECO:0000313" key="2">
    <source>
        <dbReference type="Proteomes" id="UP000003082"/>
    </source>
</evidence>
<dbReference type="EMBL" id="ACFU01000017">
    <property type="protein sequence ID" value="EEF13581.1"/>
    <property type="molecule type" value="Genomic_DNA"/>
</dbReference>
<name>B9D340_CAMRE</name>
<reference evidence="1 2" key="1">
    <citation type="submission" date="2008-08" db="EMBL/GenBank/DDBJ databases">
        <authorList>
            <person name="Madupu R."/>
            <person name="Durkin A.S."/>
            <person name="Torralba M."/>
            <person name="Methe B."/>
            <person name="Sutton G.G."/>
            <person name="Strausberg R.L."/>
            <person name="Nelson K.E."/>
        </authorList>
    </citation>
    <scope>NUCLEOTIDE SEQUENCE [LARGE SCALE GENOMIC DNA]</scope>
    <source>
        <strain evidence="1 2">RM3267</strain>
    </source>
</reference>
<organism evidence="1 2">
    <name type="scientific">Campylobacter rectus RM3267</name>
    <dbReference type="NCBI Taxonomy" id="553218"/>
    <lineage>
        <taxon>Bacteria</taxon>
        <taxon>Pseudomonadati</taxon>
        <taxon>Campylobacterota</taxon>
        <taxon>Epsilonproteobacteria</taxon>
        <taxon>Campylobacterales</taxon>
        <taxon>Campylobacteraceae</taxon>
        <taxon>Campylobacter</taxon>
    </lineage>
</organism>
<protein>
    <submittedName>
        <fullName evidence="1">Uncharacterized protein</fullName>
    </submittedName>
</protein>
<accession>B9D340</accession>
<sequence>MKQDKIERNLGAEHASAGLLIYKNYMAQTSSNLTPNGKSSNLLAGAKFC</sequence>
<gene>
    <name evidence="1" type="ORF">CAMRE0001_1475</name>
</gene>
<dbReference type="RefSeq" id="WP_004320062.1">
    <property type="nucleotide sequence ID" value="NZ_ACFU01000017.1"/>
</dbReference>
<keyword evidence="2" id="KW-1185">Reference proteome</keyword>
<proteinExistence type="predicted"/>
<evidence type="ECO:0000313" key="1">
    <source>
        <dbReference type="EMBL" id="EEF13581.1"/>
    </source>
</evidence>
<comment type="caution">
    <text evidence="1">The sequence shown here is derived from an EMBL/GenBank/DDBJ whole genome shotgun (WGS) entry which is preliminary data.</text>
</comment>
<dbReference type="AlphaFoldDB" id="B9D340"/>